<evidence type="ECO:0000313" key="6">
    <source>
        <dbReference type="EMBL" id="MEK8090059.1"/>
    </source>
</evidence>
<dbReference type="GO" id="GO:0052621">
    <property type="term" value="F:diguanylate cyclase activity"/>
    <property type="evidence" value="ECO:0007669"/>
    <property type="project" value="UniProtKB-EC"/>
</dbReference>
<dbReference type="RefSeq" id="WP_341371116.1">
    <property type="nucleotide sequence ID" value="NZ_JBBPCO010000009.1"/>
</dbReference>
<dbReference type="InterPro" id="IPR050469">
    <property type="entry name" value="Diguanylate_Cyclase"/>
</dbReference>
<dbReference type="Gene3D" id="3.40.50.2300">
    <property type="match status" value="1"/>
</dbReference>
<dbReference type="InterPro" id="IPR000160">
    <property type="entry name" value="GGDEF_dom"/>
</dbReference>
<dbReference type="SMART" id="SM00267">
    <property type="entry name" value="GGDEF"/>
    <property type="match status" value="1"/>
</dbReference>
<organism evidence="6 7">
    <name type="scientific">Thermithiobacillus plumbiphilus</name>
    <dbReference type="NCBI Taxonomy" id="1729899"/>
    <lineage>
        <taxon>Bacteria</taxon>
        <taxon>Pseudomonadati</taxon>
        <taxon>Pseudomonadota</taxon>
        <taxon>Acidithiobacillia</taxon>
        <taxon>Acidithiobacillales</taxon>
        <taxon>Thermithiobacillaceae</taxon>
        <taxon>Thermithiobacillus</taxon>
    </lineage>
</organism>
<dbReference type="InterPro" id="IPR043128">
    <property type="entry name" value="Rev_trsase/Diguanyl_cyclase"/>
</dbReference>
<dbReference type="Pfam" id="PF00990">
    <property type="entry name" value="GGDEF"/>
    <property type="match status" value="1"/>
</dbReference>
<dbReference type="PANTHER" id="PTHR45138:SF9">
    <property type="entry name" value="DIGUANYLATE CYCLASE DGCM-RELATED"/>
    <property type="match status" value="1"/>
</dbReference>
<keyword evidence="6" id="KW-0548">Nucleotidyltransferase</keyword>
<dbReference type="InterPro" id="IPR001789">
    <property type="entry name" value="Sig_transdc_resp-reg_receiver"/>
</dbReference>
<dbReference type="Pfam" id="PF00072">
    <property type="entry name" value="Response_reg"/>
    <property type="match status" value="1"/>
</dbReference>
<protein>
    <recommendedName>
        <fullName evidence="1">diguanylate cyclase</fullName>
        <ecNumber evidence="1">2.7.7.65</ecNumber>
    </recommendedName>
</protein>
<evidence type="ECO:0000256" key="1">
    <source>
        <dbReference type="ARBA" id="ARBA00012528"/>
    </source>
</evidence>
<dbReference type="EC" id="2.7.7.65" evidence="1"/>
<evidence type="ECO:0000256" key="3">
    <source>
        <dbReference type="PROSITE-ProRule" id="PRU00169"/>
    </source>
</evidence>
<feature type="domain" description="GGDEF" evidence="5">
    <location>
        <begin position="187"/>
        <end position="324"/>
    </location>
</feature>
<comment type="catalytic activity">
    <reaction evidence="2">
        <text>2 GTP = 3',3'-c-di-GMP + 2 diphosphate</text>
        <dbReference type="Rhea" id="RHEA:24898"/>
        <dbReference type="ChEBI" id="CHEBI:33019"/>
        <dbReference type="ChEBI" id="CHEBI:37565"/>
        <dbReference type="ChEBI" id="CHEBI:58805"/>
        <dbReference type="EC" id="2.7.7.65"/>
    </reaction>
</comment>
<dbReference type="SUPFAM" id="SSF52172">
    <property type="entry name" value="CheY-like"/>
    <property type="match status" value="1"/>
</dbReference>
<comment type="caution">
    <text evidence="6">The sequence shown here is derived from an EMBL/GenBank/DDBJ whole genome shotgun (WGS) entry which is preliminary data.</text>
</comment>
<keyword evidence="3" id="KW-0597">Phosphoprotein</keyword>
<evidence type="ECO:0000256" key="2">
    <source>
        <dbReference type="ARBA" id="ARBA00034247"/>
    </source>
</evidence>
<evidence type="ECO:0000259" key="4">
    <source>
        <dbReference type="PROSITE" id="PS50110"/>
    </source>
</evidence>
<dbReference type="InterPro" id="IPR029787">
    <property type="entry name" value="Nucleotide_cyclase"/>
</dbReference>
<dbReference type="Gene3D" id="3.30.70.270">
    <property type="match status" value="1"/>
</dbReference>
<dbReference type="CDD" id="cd01949">
    <property type="entry name" value="GGDEF"/>
    <property type="match status" value="1"/>
</dbReference>
<keyword evidence="6" id="KW-0808">Transferase</keyword>
<dbReference type="PROSITE" id="PS50110">
    <property type="entry name" value="RESPONSE_REGULATORY"/>
    <property type="match status" value="1"/>
</dbReference>
<dbReference type="PANTHER" id="PTHR45138">
    <property type="entry name" value="REGULATORY COMPONENTS OF SENSORY TRANSDUCTION SYSTEM"/>
    <property type="match status" value="1"/>
</dbReference>
<dbReference type="PROSITE" id="PS50887">
    <property type="entry name" value="GGDEF"/>
    <property type="match status" value="1"/>
</dbReference>
<dbReference type="SUPFAM" id="SSF55073">
    <property type="entry name" value="Nucleotide cyclase"/>
    <property type="match status" value="1"/>
</dbReference>
<dbReference type="EMBL" id="JBBPCO010000009">
    <property type="protein sequence ID" value="MEK8090059.1"/>
    <property type="molecule type" value="Genomic_DNA"/>
</dbReference>
<dbReference type="InterPro" id="IPR011006">
    <property type="entry name" value="CheY-like_superfamily"/>
</dbReference>
<name>A0ABU9D9K5_9PROT</name>
<accession>A0ABU9D9K5</accession>
<proteinExistence type="predicted"/>
<dbReference type="Proteomes" id="UP001446205">
    <property type="component" value="Unassembled WGS sequence"/>
</dbReference>
<gene>
    <name evidence="6" type="ORF">WOB96_09800</name>
</gene>
<feature type="domain" description="Response regulatory" evidence="4">
    <location>
        <begin position="2"/>
        <end position="123"/>
    </location>
</feature>
<evidence type="ECO:0000313" key="7">
    <source>
        <dbReference type="Proteomes" id="UP001446205"/>
    </source>
</evidence>
<sequence length="335" mass="37099">MQILLVDDDTDSLVLLEQILRQAGYDRVRSAMSVHEALQVLHSQESAGKVDVILMDVMLPQVSGIEGCRYIKEQEHLRDIPVIMVTAMTGEDDLEQAFAAGANDYITKPFRKVELLARLRPALGLKQERDWRKARERELLEVSTQLQIANHTLQMLSCQDGLTGIANRRHFEETLRKDWRQALRDQMPLSLILVDVDHFKAFNDHYGHQAGDACLKRVAQTLSLSLSRPGDVVARYGGEEFAVLLADTDLAGAEKVARTLCENVRELGIPHEQSPTAPMVTISLGVAAVRPIQEAGAEMLLRAADDALYRAKALGRNGFESQPPQLDLAVCSGSG</sequence>
<feature type="modified residue" description="4-aspartylphosphate" evidence="3">
    <location>
        <position position="56"/>
    </location>
</feature>
<keyword evidence="7" id="KW-1185">Reference proteome</keyword>
<dbReference type="NCBIfam" id="TIGR00254">
    <property type="entry name" value="GGDEF"/>
    <property type="match status" value="1"/>
</dbReference>
<evidence type="ECO:0000259" key="5">
    <source>
        <dbReference type="PROSITE" id="PS50887"/>
    </source>
</evidence>
<reference evidence="6 7" key="1">
    <citation type="submission" date="2024-04" db="EMBL/GenBank/DDBJ databases">
        <authorList>
            <person name="Abashina T."/>
            <person name="Shaikin A."/>
        </authorList>
    </citation>
    <scope>NUCLEOTIDE SEQUENCE [LARGE SCALE GENOMIC DNA]</scope>
    <source>
        <strain evidence="6 7">AAFK</strain>
    </source>
</reference>
<dbReference type="SMART" id="SM00448">
    <property type="entry name" value="REC"/>
    <property type="match status" value="1"/>
</dbReference>